<name>A0AAE3QS36_9BACT</name>
<dbReference type="InterPro" id="IPR003313">
    <property type="entry name" value="AraC-bd"/>
</dbReference>
<protein>
    <submittedName>
        <fullName evidence="5">AraC family transcriptional regulator</fullName>
    </submittedName>
</protein>
<evidence type="ECO:0000256" key="3">
    <source>
        <dbReference type="ARBA" id="ARBA00023163"/>
    </source>
</evidence>
<proteinExistence type="predicted"/>
<dbReference type="Proteomes" id="UP001241110">
    <property type="component" value="Unassembled WGS sequence"/>
</dbReference>
<dbReference type="SMART" id="SM00342">
    <property type="entry name" value="HTH_ARAC"/>
    <property type="match status" value="1"/>
</dbReference>
<dbReference type="SUPFAM" id="SSF46689">
    <property type="entry name" value="Homeodomain-like"/>
    <property type="match status" value="2"/>
</dbReference>
<dbReference type="PANTHER" id="PTHR11019:SF199">
    <property type="entry name" value="HTH-TYPE TRANSCRIPTIONAL REGULATOR NIMR"/>
    <property type="match status" value="1"/>
</dbReference>
<reference evidence="5" key="1">
    <citation type="submission" date="2023-05" db="EMBL/GenBank/DDBJ databases">
        <authorList>
            <person name="Zhang X."/>
        </authorList>
    </citation>
    <scope>NUCLEOTIDE SEQUENCE</scope>
    <source>
        <strain evidence="5">YF14B1</strain>
    </source>
</reference>
<evidence type="ECO:0000256" key="1">
    <source>
        <dbReference type="ARBA" id="ARBA00023015"/>
    </source>
</evidence>
<dbReference type="Gene3D" id="2.60.120.10">
    <property type="entry name" value="Jelly Rolls"/>
    <property type="match status" value="1"/>
</dbReference>
<dbReference type="PANTHER" id="PTHR11019">
    <property type="entry name" value="HTH-TYPE TRANSCRIPTIONAL REGULATOR NIMR"/>
    <property type="match status" value="1"/>
</dbReference>
<comment type="caution">
    <text evidence="5">The sequence shown here is derived from an EMBL/GenBank/DDBJ whole genome shotgun (WGS) entry which is preliminary data.</text>
</comment>
<feature type="domain" description="HTH araC/xylS-type" evidence="4">
    <location>
        <begin position="167"/>
        <end position="265"/>
    </location>
</feature>
<dbReference type="PROSITE" id="PS01124">
    <property type="entry name" value="HTH_ARAC_FAMILY_2"/>
    <property type="match status" value="1"/>
</dbReference>
<accession>A0AAE3QS36</accession>
<dbReference type="Gene3D" id="1.10.10.60">
    <property type="entry name" value="Homeodomain-like"/>
    <property type="match status" value="2"/>
</dbReference>
<keyword evidence="3" id="KW-0804">Transcription</keyword>
<sequence>MNQEETYYQRLFQAVEQHPESIYVLHEKLEYNFPIHKHDKGQLSYVEGGMAYLYTKDATYFLPARHYAWIPAGVEHRLYHSSPSQIDRNIYFVNQNDLEHPFFGKLGIYPVTNLLLEMILFTEAWTGNLIPEGFPYQFLITLKLVLPEVSRHPLPLSLPTTESKRLDPIIQYIHKNLSESLTLSLVADQFGYSVRSLSRLFQQKLSVSFLQYLKLCRMIKAMEYLLETDKRISEIAYQTGYNSLSAFSNTFYELVHMRPMDFRSSVNR</sequence>
<dbReference type="Pfam" id="PF12833">
    <property type="entry name" value="HTH_18"/>
    <property type="match status" value="1"/>
</dbReference>
<evidence type="ECO:0000313" key="6">
    <source>
        <dbReference type="Proteomes" id="UP001241110"/>
    </source>
</evidence>
<dbReference type="EMBL" id="JASJOS010000006">
    <property type="protein sequence ID" value="MDJ1481824.1"/>
    <property type="molecule type" value="Genomic_DNA"/>
</dbReference>
<dbReference type="InterPro" id="IPR018060">
    <property type="entry name" value="HTH_AraC"/>
</dbReference>
<dbReference type="GO" id="GO:0043565">
    <property type="term" value="F:sequence-specific DNA binding"/>
    <property type="evidence" value="ECO:0007669"/>
    <property type="project" value="InterPro"/>
</dbReference>
<organism evidence="5 6">
    <name type="scientific">Xanthocytophaga flava</name>
    <dbReference type="NCBI Taxonomy" id="3048013"/>
    <lineage>
        <taxon>Bacteria</taxon>
        <taxon>Pseudomonadati</taxon>
        <taxon>Bacteroidota</taxon>
        <taxon>Cytophagia</taxon>
        <taxon>Cytophagales</taxon>
        <taxon>Rhodocytophagaceae</taxon>
        <taxon>Xanthocytophaga</taxon>
    </lineage>
</organism>
<evidence type="ECO:0000259" key="4">
    <source>
        <dbReference type="PROSITE" id="PS01124"/>
    </source>
</evidence>
<evidence type="ECO:0000313" key="5">
    <source>
        <dbReference type="EMBL" id="MDJ1481824.1"/>
    </source>
</evidence>
<dbReference type="Pfam" id="PF02311">
    <property type="entry name" value="AraC_binding"/>
    <property type="match status" value="1"/>
</dbReference>
<dbReference type="InterPro" id="IPR011051">
    <property type="entry name" value="RmlC_Cupin_sf"/>
</dbReference>
<keyword evidence="2" id="KW-0238">DNA-binding</keyword>
<dbReference type="AlphaFoldDB" id="A0AAE3QS36"/>
<dbReference type="InterPro" id="IPR009057">
    <property type="entry name" value="Homeodomain-like_sf"/>
</dbReference>
<dbReference type="InterPro" id="IPR014710">
    <property type="entry name" value="RmlC-like_jellyroll"/>
</dbReference>
<gene>
    <name evidence="5" type="ORF">QNI16_15090</name>
</gene>
<keyword evidence="1" id="KW-0805">Transcription regulation</keyword>
<evidence type="ECO:0000256" key="2">
    <source>
        <dbReference type="ARBA" id="ARBA00023125"/>
    </source>
</evidence>
<dbReference type="SUPFAM" id="SSF51182">
    <property type="entry name" value="RmlC-like cupins"/>
    <property type="match status" value="1"/>
</dbReference>
<dbReference type="GO" id="GO:0003700">
    <property type="term" value="F:DNA-binding transcription factor activity"/>
    <property type="evidence" value="ECO:0007669"/>
    <property type="project" value="InterPro"/>
</dbReference>
<dbReference type="RefSeq" id="WP_313980132.1">
    <property type="nucleotide sequence ID" value="NZ_JASJOS010000006.1"/>
</dbReference>